<comment type="caution">
    <text evidence="7">The sequence shown here is derived from an EMBL/GenBank/DDBJ whole genome shotgun (WGS) entry which is preliminary data.</text>
</comment>
<feature type="domain" description="Tetrapyrrole methylase" evidence="6">
    <location>
        <begin position="3"/>
        <end position="208"/>
    </location>
</feature>
<dbReference type="PANTHER" id="PTHR47036:SF1">
    <property type="entry name" value="COBALT-FACTOR III C(17)-METHYLTRANSFERASE-RELATED"/>
    <property type="match status" value="1"/>
</dbReference>
<dbReference type="InterPro" id="IPR000878">
    <property type="entry name" value="4pyrrol_Mease"/>
</dbReference>
<accession>A0A833CA59</accession>
<dbReference type="InterPro" id="IPR006363">
    <property type="entry name" value="Cbl_synth_CobJ/CibH_dom"/>
</dbReference>
<evidence type="ECO:0000256" key="5">
    <source>
        <dbReference type="ARBA" id="ARBA00022691"/>
    </source>
</evidence>
<dbReference type="Gene3D" id="3.40.1010.10">
    <property type="entry name" value="Cobalt-precorrin-4 Transmethylase, Domain 1"/>
    <property type="match status" value="1"/>
</dbReference>
<dbReference type="EMBL" id="WBKH01000008">
    <property type="protein sequence ID" value="KAB1477626.1"/>
    <property type="molecule type" value="Genomic_DNA"/>
</dbReference>
<evidence type="ECO:0000256" key="1">
    <source>
        <dbReference type="ARBA" id="ARBA00004953"/>
    </source>
</evidence>
<evidence type="ECO:0000313" key="7">
    <source>
        <dbReference type="EMBL" id="KAB1477626.1"/>
    </source>
</evidence>
<keyword evidence="4 7" id="KW-0808">Transferase</keyword>
<dbReference type="EC" id="2.1.1.131" evidence="7"/>
<dbReference type="GO" id="GO:0009236">
    <property type="term" value="P:cobalamin biosynthetic process"/>
    <property type="evidence" value="ECO:0007669"/>
    <property type="project" value="UniProtKB-UniPathway"/>
</dbReference>
<dbReference type="InterPro" id="IPR014777">
    <property type="entry name" value="4pyrrole_Mease_sub1"/>
</dbReference>
<keyword evidence="2" id="KW-0169">Cobalamin biosynthesis</keyword>
<gene>
    <name evidence="7" type="primary">cobJ</name>
    <name evidence="7" type="ORF">F8R14_08225</name>
</gene>
<proteinExistence type="predicted"/>
<evidence type="ECO:0000256" key="2">
    <source>
        <dbReference type="ARBA" id="ARBA00022573"/>
    </source>
</evidence>
<dbReference type="AlphaFoldDB" id="A0A833CA59"/>
<evidence type="ECO:0000256" key="4">
    <source>
        <dbReference type="ARBA" id="ARBA00022679"/>
    </source>
</evidence>
<reference evidence="7 8" key="1">
    <citation type="submission" date="2019-09" db="EMBL/GenBank/DDBJ databases">
        <title>Draft genome sequence of 3 type strains from the CCUG.</title>
        <authorList>
            <person name="Pineiro-Iglesias B."/>
            <person name="Tunovic T."/>
            <person name="Unosson C."/>
            <person name="Inganas E."/>
            <person name="Ohlen M."/>
            <person name="Cardew S."/>
            <person name="Jensie-Markopoulos S."/>
            <person name="Salva-Serra F."/>
            <person name="Jaen-Luchoro D."/>
            <person name="Karlsson R."/>
            <person name="Svensson-Stadler L."/>
            <person name="Chun J."/>
            <person name="Moore E."/>
        </authorList>
    </citation>
    <scope>NUCLEOTIDE SEQUENCE [LARGE SCALE GENOMIC DNA]</scope>
    <source>
        <strain evidence="7 8">CCUG 65427</strain>
    </source>
</reference>
<dbReference type="PANTHER" id="PTHR47036">
    <property type="entry name" value="COBALT-FACTOR III C(17)-METHYLTRANSFERASE-RELATED"/>
    <property type="match status" value="1"/>
</dbReference>
<dbReference type="NCBIfam" id="TIGR01466">
    <property type="entry name" value="cobJ_cbiH"/>
    <property type="match status" value="1"/>
</dbReference>
<dbReference type="UniPathway" id="UPA00148"/>
<dbReference type="Pfam" id="PF00590">
    <property type="entry name" value="TP_methylase"/>
    <property type="match status" value="1"/>
</dbReference>
<dbReference type="InterPro" id="IPR051810">
    <property type="entry name" value="Precorrin_MeTrfase"/>
</dbReference>
<keyword evidence="3 7" id="KW-0489">Methyltransferase</keyword>
<evidence type="ECO:0000313" key="8">
    <source>
        <dbReference type="Proteomes" id="UP000434554"/>
    </source>
</evidence>
<dbReference type="Gene3D" id="3.30.950.10">
    <property type="entry name" value="Methyltransferase, Cobalt-precorrin-4 Transmethylase, Domain 2"/>
    <property type="match status" value="1"/>
</dbReference>
<dbReference type="CDD" id="cd11646">
    <property type="entry name" value="Precorrin_3B_C17_MT"/>
    <property type="match status" value="1"/>
</dbReference>
<protein>
    <submittedName>
        <fullName evidence="7">Precorrin-3B C(17)-methyltransferase</fullName>
        <ecNumber evidence="7">2.1.1.131</ecNumber>
    </submittedName>
</protein>
<sequence>MKVIGIGPGNEEFMTPQAREAILAADRVVGYLTYLDLIADLIADKEKVGTAMMQEVDRCQQAVDLAIEGHEVVVISSGDSGIYGMAGLVMELANKVPAEQRPQVDIVPGLSAVNVAAAVLGAPLMHDFAVISLSDLMTPWDLIKKRADLSAEGDMVIALYNPRSKKRVTHLDEVRELVLKHRDPKTPVGIVQKAGRPGQHMVISDLENFTKEEIDMQTLVIIGNSQTYVENGRMITPRGYKL</sequence>
<name>A0A833CA59_9FIRM</name>
<evidence type="ECO:0000256" key="3">
    <source>
        <dbReference type="ARBA" id="ARBA00022603"/>
    </source>
</evidence>
<dbReference type="GO" id="GO:0032259">
    <property type="term" value="P:methylation"/>
    <property type="evidence" value="ECO:0007669"/>
    <property type="project" value="UniProtKB-KW"/>
</dbReference>
<comment type="pathway">
    <text evidence="1">Cofactor biosynthesis; adenosylcobalamin biosynthesis.</text>
</comment>
<keyword evidence="5" id="KW-0949">S-adenosyl-L-methionine</keyword>
<dbReference type="InterPro" id="IPR014776">
    <property type="entry name" value="4pyrrole_Mease_sub2"/>
</dbReference>
<evidence type="ECO:0000259" key="6">
    <source>
        <dbReference type="Pfam" id="PF00590"/>
    </source>
</evidence>
<dbReference type="SUPFAM" id="SSF53790">
    <property type="entry name" value="Tetrapyrrole methylase"/>
    <property type="match status" value="1"/>
</dbReference>
<dbReference type="InterPro" id="IPR035996">
    <property type="entry name" value="4pyrrol_Methylase_sf"/>
</dbReference>
<organism evidence="7 8">
    <name type="scientific">Veillonella seminalis</name>
    <dbReference type="NCBI Taxonomy" id="1502943"/>
    <lineage>
        <taxon>Bacteria</taxon>
        <taxon>Bacillati</taxon>
        <taxon>Bacillota</taxon>
        <taxon>Negativicutes</taxon>
        <taxon>Veillonellales</taxon>
        <taxon>Veillonellaceae</taxon>
        <taxon>Veillonella</taxon>
    </lineage>
</organism>
<dbReference type="GO" id="GO:0030789">
    <property type="term" value="F:precorrin-3B C17-methyltransferase activity"/>
    <property type="evidence" value="ECO:0007669"/>
    <property type="project" value="UniProtKB-EC"/>
</dbReference>
<dbReference type="Proteomes" id="UP000434554">
    <property type="component" value="Unassembled WGS sequence"/>
</dbReference>